<gene>
    <name evidence="4" type="ORF">E2C04_16930</name>
    <name evidence="3" type="ORF">GCM10007231_08980</name>
</gene>
<evidence type="ECO:0000256" key="2">
    <source>
        <dbReference type="SAM" id="Phobius"/>
    </source>
</evidence>
<feature type="transmembrane region" description="Helical" evidence="2">
    <location>
        <begin position="342"/>
        <end position="358"/>
    </location>
</feature>
<feature type="transmembrane region" description="Helical" evidence="2">
    <location>
        <begin position="702"/>
        <end position="721"/>
    </location>
</feature>
<reference evidence="6" key="3">
    <citation type="journal article" date="2019" name="Int. J. Syst. Evol. Microbiol.">
        <title>The Global Catalogue of Microorganisms (GCM) 10K type strain sequencing project: providing services to taxonomists for standard genome sequencing and annotation.</title>
        <authorList>
            <consortium name="The Broad Institute Genomics Platform"/>
            <consortium name="The Broad Institute Genome Sequencing Center for Infectious Disease"/>
            <person name="Wu L."/>
            <person name="Ma J."/>
        </authorList>
    </citation>
    <scope>NUCLEOTIDE SEQUENCE [LARGE SCALE GENOMIC DNA]</scope>
    <source>
        <strain evidence="6">CCM 7403</strain>
    </source>
</reference>
<protein>
    <submittedName>
        <fullName evidence="4">Uncharacterized protein</fullName>
    </submittedName>
</protein>
<feature type="transmembrane region" description="Helical" evidence="2">
    <location>
        <begin position="276"/>
        <end position="299"/>
    </location>
</feature>
<keyword evidence="6" id="KW-1185">Reference proteome</keyword>
<dbReference type="KEGG" id="ndp:E2C04_16930"/>
<keyword evidence="2" id="KW-0812">Transmembrane</keyword>
<dbReference type="EMBL" id="CP038462">
    <property type="protein sequence ID" value="QCC78461.1"/>
    <property type="molecule type" value="Genomic_DNA"/>
</dbReference>
<feature type="transmembrane region" description="Helical" evidence="2">
    <location>
        <begin position="395"/>
        <end position="413"/>
    </location>
</feature>
<feature type="transmembrane region" description="Helical" evidence="2">
    <location>
        <begin position="249"/>
        <end position="270"/>
    </location>
</feature>
<dbReference type="OrthoDB" id="3790598at2"/>
<evidence type="ECO:0000313" key="3">
    <source>
        <dbReference type="EMBL" id="GGD12222.1"/>
    </source>
</evidence>
<feature type="transmembrane region" description="Helical" evidence="2">
    <location>
        <begin position="624"/>
        <end position="644"/>
    </location>
</feature>
<dbReference type="RefSeq" id="WP_135833498.1">
    <property type="nucleotide sequence ID" value="NZ_BMCK01000001.1"/>
</dbReference>
<dbReference type="NCBIfam" id="NF047321">
    <property type="entry name" value="SCO7613_CTERM"/>
    <property type="match status" value="1"/>
</dbReference>
<organism evidence="4 5">
    <name type="scientific">Nocardioides daphniae</name>
    <dbReference type="NCBI Taxonomy" id="402297"/>
    <lineage>
        <taxon>Bacteria</taxon>
        <taxon>Bacillati</taxon>
        <taxon>Actinomycetota</taxon>
        <taxon>Actinomycetes</taxon>
        <taxon>Propionibacteriales</taxon>
        <taxon>Nocardioidaceae</taxon>
        <taxon>Nocardioides</taxon>
    </lineage>
</organism>
<reference evidence="3" key="2">
    <citation type="journal article" date="2014" name="Int. J. Syst. Evol. Microbiol.">
        <title>Complete genome of a new Firmicutes species belonging to the dominant human colonic microbiota ('Ruminococcus bicirculans') reveals two chromosomes and a selective capacity to utilize plant glucans.</title>
        <authorList>
            <consortium name="NISC Comparative Sequencing Program"/>
            <person name="Wegmann U."/>
            <person name="Louis P."/>
            <person name="Goesmann A."/>
            <person name="Henrissat B."/>
            <person name="Duncan S.H."/>
            <person name="Flint H.J."/>
        </authorList>
    </citation>
    <scope>NUCLEOTIDE SEQUENCE</scope>
    <source>
        <strain evidence="3">CCM 7403</strain>
    </source>
</reference>
<feature type="transmembrane region" description="Helical" evidence="2">
    <location>
        <begin position="311"/>
        <end position="330"/>
    </location>
</feature>
<keyword evidence="2" id="KW-1133">Transmembrane helix</keyword>
<name>A0A4P7UGH5_9ACTN</name>
<feature type="region of interest" description="Disordered" evidence="1">
    <location>
        <begin position="1"/>
        <end position="25"/>
    </location>
</feature>
<feature type="transmembrane region" description="Helical" evidence="2">
    <location>
        <begin position="574"/>
        <end position="593"/>
    </location>
</feature>
<feature type="transmembrane region" description="Helical" evidence="2">
    <location>
        <begin position="496"/>
        <end position="512"/>
    </location>
</feature>
<evidence type="ECO:0000256" key="1">
    <source>
        <dbReference type="SAM" id="MobiDB-lite"/>
    </source>
</evidence>
<feature type="transmembrane region" description="Helical" evidence="2">
    <location>
        <begin position="370"/>
        <end position="389"/>
    </location>
</feature>
<keyword evidence="2" id="KW-0472">Membrane</keyword>
<feature type="transmembrane region" description="Helical" evidence="2">
    <location>
        <begin position="187"/>
        <end position="206"/>
    </location>
</feature>
<feature type="transmembrane region" description="Helical" evidence="2">
    <location>
        <begin position="518"/>
        <end position="536"/>
    </location>
</feature>
<feature type="transmembrane region" description="Helical" evidence="2">
    <location>
        <begin position="727"/>
        <end position="744"/>
    </location>
</feature>
<feature type="transmembrane region" description="Helical" evidence="2">
    <location>
        <begin position="470"/>
        <end position="489"/>
    </location>
</feature>
<dbReference type="EMBL" id="BMCK01000001">
    <property type="protein sequence ID" value="GGD12222.1"/>
    <property type="molecule type" value="Genomic_DNA"/>
</dbReference>
<dbReference type="Proteomes" id="UP000630594">
    <property type="component" value="Unassembled WGS sequence"/>
</dbReference>
<reference evidence="4 5" key="1">
    <citation type="journal article" date="2008" name="Int. J. Syst. Evol. Microbiol.">
        <title>Nocardioides daphniae sp. nov., isolated from Daphnia cucullata (Crustacea: Cladocera).</title>
        <authorList>
            <person name="Toth E.M."/>
            <person name="Keki Z."/>
            <person name="Homonnay Z.G."/>
            <person name="Borsodi A.K."/>
            <person name="Marialigeti K."/>
            <person name="Schumann P."/>
        </authorList>
    </citation>
    <scope>NUCLEOTIDE SEQUENCE [LARGE SCALE GENOMIC DNA]</scope>
    <source>
        <strain evidence="4 5">JCM 16608</strain>
    </source>
</reference>
<dbReference type="AlphaFoldDB" id="A0A4P7UGH5"/>
<feature type="transmembrane region" description="Helical" evidence="2">
    <location>
        <begin position="158"/>
        <end position="175"/>
    </location>
</feature>
<evidence type="ECO:0000313" key="5">
    <source>
        <dbReference type="Proteomes" id="UP000297025"/>
    </source>
</evidence>
<reference evidence="4" key="4">
    <citation type="submission" date="2019-03" db="EMBL/GenBank/DDBJ databases">
        <authorList>
            <person name="Huang Y."/>
        </authorList>
    </citation>
    <scope>NUCLEOTIDE SEQUENCE</scope>
    <source>
        <strain evidence="4">JCM 16608</strain>
    </source>
</reference>
<sequence>MNDLPAPEQAARERAAQERPAPGSALPTTFACPECRSALPVGTPLCPTCGIRLTGPLARQLWEVEQRIGSLSAESRRLRALLLQPPSPAEVAQGRSEGVRPSSPAPLPQHPGHLAPTLPRKALSGQQVLLGIAAFLLLSGLSFFLLVVWSLIGLVGQALVMVVLTGLAAGGAALATRKRLPAAAETAAVIASGLVWLDLWAAHRLGLAGLDALPVEQYWTVAGLVGTGLLLGFDALVPRHDATGELRRIVVYRPVALVFAVAALWSAVVVADPDGLGASVAGLLVAVASVGLAWAAVRLDGRTGLVSPSSVVPLLSAVVGLLIHLLVAFAVGYEDGPAGDRYLAMVLLVLLPVALLVVQRLVPAVGDARLALRMVGLLGLLVALGVPVVDAPRGAVAAVAAVVGLVLLGLAVLGRDGTFGHRFGWGDLLSWTLRLALVLLSALLLALAEGGHASGLDLAALRGGAGPADWWLPVVPLVALALATTVTAVRRNDPSMAAFAHAAAVAGVLVALRDAEPVTSAVAALVAAVVAVAVAGGARWSALERGHWAMEPIALAAAAAYAVTAVTAGLDVDAFVLATVLVALGALLAAYAALPGRLEVAYVAIVLLGAGLWVQLVDRDVSTVEAYVLPVAALLAGLGALQWLRDRQAPTFLTMGPAIVIGLLPSLMAGIADDSPWRLTVVTLVAALLLVVGIARRWRAPLVLGALALGIVAFTQGGPLLAYVPNFVLLVGSGAVLLVVGVMWERSIALGRRTYALLAAMQ</sequence>
<feature type="transmembrane region" description="Helical" evidence="2">
    <location>
        <begin position="677"/>
        <end position="695"/>
    </location>
</feature>
<dbReference type="InterPro" id="IPR058062">
    <property type="entry name" value="SCO7613_C"/>
</dbReference>
<feature type="transmembrane region" description="Helical" evidence="2">
    <location>
        <begin position="425"/>
        <end position="448"/>
    </location>
</feature>
<feature type="region of interest" description="Disordered" evidence="1">
    <location>
        <begin position="87"/>
        <end position="116"/>
    </location>
</feature>
<dbReference type="Proteomes" id="UP000297025">
    <property type="component" value="Chromosome"/>
</dbReference>
<proteinExistence type="predicted"/>
<feature type="transmembrane region" description="Helical" evidence="2">
    <location>
        <begin position="218"/>
        <end position="237"/>
    </location>
</feature>
<accession>A0A4P7UGH5</accession>
<feature type="transmembrane region" description="Helical" evidence="2">
    <location>
        <begin position="548"/>
        <end position="568"/>
    </location>
</feature>
<reference evidence="3" key="5">
    <citation type="submission" date="2024-05" db="EMBL/GenBank/DDBJ databases">
        <authorList>
            <person name="Sun Q."/>
            <person name="Sedlacek I."/>
        </authorList>
    </citation>
    <scope>NUCLEOTIDE SEQUENCE</scope>
    <source>
        <strain evidence="3">CCM 7403</strain>
    </source>
</reference>
<evidence type="ECO:0000313" key="6">
    <source>
        <dbReference type="Proteomes" id="UP000630594"/>
    </source>
</evidence>
<evidence type="ECO:0000313" key="4">
    <source>
        <dbReference type="EMBL" id="QCC78461.1"/>
    </source>
</evidence>
<feature type="transmembrane region" description="Helical" evidence="2">
    <location>
        <begin position="651"/>
        <end position="671"/>
    </location>
</feature>
<feature type="transmembrane region" description="Helical" evidence="2">
    <location>
        <begin position="600"/>
        <end position="618"/>
    </location>
</feature>
<feature type="transmembrane region" description="Helical" evidence="2">
    <location>
        <begin position="128"/>
        <end position="152"/>
    </location>
</feature>